<dbReference type="AlphaFoldDB" id="A0A372JPM7"/>
<dbReference type="RefSeq" id="WP_117357262.1">
    <property type="nucleotide sequence ID" value="NZ_QURH01000193.1"/>
</dbReference>
<proteinExistence type="predicted"/>
<name>A0A372JPM7_9ACTN</name>
<gene>
    <name evidence="3" type="ORF">DZF91_10360</name>
</gene>
<dbReference type="OrthoDB" id="9876054at2"/>
<evidence type="ECO:0000256" key="2">
    <source>
        <dbReference type="SAM" id="Phobius"/>
    </source>
</evidence>
<protein>
    <submittedName>
        <fullName evidence="3">Uncharacterized protein</fullName>
    </submittedName>
</protein>
<sequence length="100" mass="10856">MISVVMVYVVMVGAVAGLLAIPFYLARFAYRSRRAQFWQGQEDGSGQVRYQSPYVWARRTADEPRLSVEMRPVPRPGADSAPVREPGDESAPALAGSGAG</sequence>
<feature type="region of interest" description="Disordered" evidence="1">
    <location>
        <begin position="66"/>
        <end position="100"/>
    </location>
</feature>
<dbReference type="EMBL" id="QURH01000193">
    <property type="protein sequence ID" value="RFU41714.1"/>
    <property type="molecule type" value="Genomic_DNA"/>
</dbReference>
<keyword evidence="4" id="KW-1185">Reference proteome</keyword>
<evidence type="ECO:0000256" key="1">
    <source>
        <dbReference type="SAM" id="MobiDB-lite"/>
    </source>
</evidence>
<feature type="transmembrane region" description="Helical" evidence="2">
    <location>
        <begin position="6"/>
        <end position="26"/>
    </location>
</feature>
<comment type="caution">
    <text evidence="3">The sequence shown here is derived from an EMBL/GenBank/DDBJ whole genome shotgun (WGS) entry which is preliminary data.</text>
</comment>
<dbReference type="Proteomes" id="UP000261811">
    <property type="component" value="Unassembled WGS sequence"/>
</dbReference>
<reference evidence="3 4" key="1">
    <citation type="submission" date="2018-08" db="EMBL/GenBank/DDBJ databases">
        <title>Actinomadura jelena sp. nov., a novel Actinomycete isolated from soil in Chad.</title>
        <authorList>
            <person name="Shi L."/>
        </authorList>
    </citation>
    <scope>NUCLEOTIDE SEQUENCE [LARGE SCALE GENOMIC DNA]</scope>
    <source>
        <strain evidence="3 4">NEAU-G17</strain>
    </source>
</reference>
<evidence type="ECO:0000313" key="3">
    <source>
        <dbReference type="EMBL" id="RFU41714.1"/>
    </source>
</evidence>
<accession>A0A372JPM7</accession>
<organism evidence="3 4">
    <name type="scientific">Actinomadura logoneensis</name>
    <dbReference type="NCBI Taxonomy" id="2293572"/>
    <lineage>
        <taxon>Bacteria</taxon>
        <taxon>Bacillati</taxon>
        <taxon>Actinomycetota</taxon>
        <taxon>Actinomycetes</taxon>
        <taxon>Streptosporangiales</taxon>
        <taxon>Thermomonosporaceae</taxon>
        <taxon>Actinomadura</taxon>
    </lineage>
</organism>
<keyword evidence="2" id="KW-0472">Membrane</keyword>
<keyword evidence="2" id="KW-1133">Transmembrane helix</keyword>
<keyword evidence="2" id="KW-0812">Transmembrane</keyword>
<evidence type="ECO:0000313" key="4">
    <source>
        <dbReference type="Proteomes" id="UP000261811"/>
    </source>
</evidence>